<accession>A0A6N9TPC1</accession>
<dbReference type="SUPFAM" id="SSF102522">
    <property type="entry name" value="Bacterial fluorinating enzyme, N-terminal domain"/>
    <property type="match status" value="1"/>
</dbReference>
<feature type="non-terminal residue" evidence="2">
    <location>
        <position position="145"/>
    </location>
</feature>
<dbReference type="InterPro" id="IPR023228">
    <property type="entry name" value="SAM_OH_AdoTrfase_N_sf"/>
</dbReference>
<dbReference type="AlphaFoldDB" id="A0A6N9TPC1"/>
<reference evidence="2 3" key="1">
    <citation type="submission" date="2020-02" db="EMBL/GenBank/DDBJ databases">
        <title>Comparative genomics of sulfur disproportionating microorganisms.</title>
        <authorList>
            <person name="Ward L.M."/>
            <person name="Bertran E."/>
            <person name="Johnston D.T."/>
        </authorList>
    </citation>
    <scope>NUCLEOTIDE SEQUENCE [LARGE SCALE GENOMIC DNA]</scope>
    <source>
        <strain evidence="2 3">DSM 100025</strain>
    </source>
</reference>
<evidence type="ECO:0000313" key="3">
    <source>
        <dbReference type="Proteomes" id="UP000469346"/>
    </source>
</evidence>
<gene>
    <name evidence="2" type="ORF">G3N55_09715</name>
</gene>
<comment type="caution">
    <text evidence="2">The sequence shown here is derived from an EMBL/GenBank/DDBJ whole genome shotgun (WGS) entry which is preliminary data.</text>
</comment>
<dbReference type="PANTHER" id="PTHR35092:SF1">
    <property type="entry name" value="CHLORINASE MJ1651"/>
    <property type="match status" value="1"/>
</dbReference>
<dbReference type="InterPro" id="IPR002747">
    <property type="entry name" value="SAM_OH_AdoTrfase"/>
</dbReference>
<dbReference type="InterPro" id="IPR046469">
    <property type="entry name" value="SAM_HAT_N"/>
</dbReference>
<dbReference type="PANTHER" id="PTHR35092">
    <property type="entry name" value="CHLORINASE MJ1651"/>
    <property type="match status" value="1"/>
</dbReference>
<dbReference type="Proteomes" id="UP000469346">
    <property type="component" value="Unassembled WGS sequence"/>
</dbReference>
<sequence length="145" mass="15084">MPPRPLPLVGFLSDFGLADTYVGSVKGVLLGLNPALRVVDLTHAVPPQDVAAGAFALASACGDFPPGTVFLAVVDPGVGTDRAGIVAATDRHFFVGPDNGLLALALRRGGARAIHRLAREDLYRRPVSPTFHGRDVFAPAAAHLT</sequence>
<evidence type="ECO:0000313" key="2">
    <source>
        <dbReference type="EMBL" id="NDY43115.1"/>
    </source>
</evidence>
<evidence type="ECO:0000259" key="1">
    <source>
        <dbReference type="Pfam" id="PF01887"/>
    </source>
</evidence>
<keyword evidence="3" id="KW-1185">Reference proteome</keyword>
<dbReference type="EMBL" id="JAAGRR010000121">
    <property type="protein sequence ID" value="NDY43115.1"/>
    <property type="molecule type" value="Genomic_DNA"/>
</dbReference>
<dbReference type="Gene3D" id="3.40.50.10790">
    <property type="entry name" value="S-adenosyl-l-methionine hydroxide adenosyltransferase, N-terminal"/>
    <property type="match status" value="1"/>
</dbReference>
<name>A0A6N9TPC1_DISTH</name>
<organism evidence="2 3">
    <name type="scientific">Dissulfurirhabdus thermomarina</name>
    <dbReference type="NCBI Taxonomy" id="1765737"/>
    <lineage>
        <taxon>Bacteria</taxon>
        <taxon>Deltaproteobacteria</taxon>
        <taxon>Dissulfurirhabdaceae</taxon>
        <taxon>Dissulfurirhabdus</taxon>
    </lineage>
</organism>
<protein>
    <submittedName>
        <fullName evidence="2">SAM-dependent chlorinase/fluorinase</fullName>
    </submittedName>
</protein>
<dbReference type="Pfam" id="PF01887">
    <property type="entry name" value="SAM_HAT_N"/>
    <property type="match status" value="1"/>
</dbReference>
<feature type="domain" description="S-adenosyl-l-methionine hydroxide adenosyltransferase N-terminal" evidence="1">
    <location>
        <begin position="10"/>
        <end position="144"/>
    </location>
</feature>
<dbReference type="RefSeq" id="WP_163299231.1">
    <property type="nucleotide sequence ID" value="NZ_JAAGRR010000121.1"/>
</dbReference>
<proteinExistence type="predicted"/>